<protein>
    <submittedName>
        <fullName evidence="1">Uncharacterized protein</fullName>
    </submittedName>
</protein>
<gene>
    <name evidence="1" type="ORF">NDU88_003579</name>
</gene>
<organism evidence="1 2">
    <name type="scientific">Pleurodeles waltl</name>
    <name type="common">Iberian ribbed newt</name>
    <dbReference type="NCBI Taxonomy" id="8319"/>
    <lineage>
        <taxon>Eukaryota</taxon>
        <taxon>Metazoa</taxon>
        <taxon>Chordata</taxon>
        <taxon>Craniata</taxon>
        <taxon>Vertebrata</taxon>
        <taxon>Euteleostomi</taxon>
        <taxon>Amphibia</taxon>
        <taxon>Batrachia</taxon>
        <taxon>Caudata</taxon>
        <taxon>Salamandroidea</taxon>
        <taxon>Salamandridae</taxon>
        <taxon>Pleurodelinae</taxon>
        <taxon>Pleurodeles</taxon>
    </lineage>
</organism>
<sequence length="79" mass="8716">MGPIGKLLPFGIRCSGVFSSLVKKDNLEEETCEAIGYAGSTHLVYEGLFRNITAVRIAMKMLQINGLQIHSKKNNHPTQ</sequence>
<keyword evidence="2" id="KW-1185">Reference proteome</keyword>
<dbReference type="Proteomes" id="UP001066276">
    <property type="component" value="Chromosome 1_2"/>
</dbReference>
<name>A0AAV7W6H8_PLEWA</name>
<comment type="caution">
    <text evidence="1">The sequence shown here is derived from an EMBL/GenBank/DDBJ whole genome shotgun (WGS) entry which is preliminary data.</text>
</comment>
<accession>A0AAV7W6H8</accession>
<evidence type="ECO:0000313" key="2">
    <source>
        <dbReference type="Proteomes" id="UP001066276"/>
    </source>
</evidence>
<reference evidence="1" key="1">
    <citation type="journal article" date="2022" name="bioRxiv">
        <title>Sequencing and chromosome-scale assembly of the giantPleurodeles waltlgenome.</title>
        <authorList>
            <person name="Brown T."/>
            <person name="Elewa A."/>
            <person name="Iarovenko S."/>
            <person name="Subramanian E."/>
            <person name="Araus A.J."/>
            <person name="Petzold A."/>
            <person name="Susuki M."/>
            <person name="Suzuki K.-i.T."/>
            <person name="Hayashi T."/>
            <person name="Toyoda A."/>
            <person name="Oliveira C."/>
            <person name="Osipova E."/>
            <person name="Leigh N.D."/>
            <person name="Simon A."/>
            <person name="Yun M.H."/>
        </authorList>
    </citation>
    <scope>NUCLEOTIDE SEQUENCE</scope>
    <source>
        <strain evidence="1">20211129_DDA</strain>
        <tissue evidence="1">Liver</tissue>
    </source>
</reference>
<dbReference type="AlphaFoldDB" id="A0AAV7W6H8"/>
<evidence type="ECO:0000313" key="1">
    <source>
        <dbReference type="EMBL" id="KAJ1208193.1"/>
    </source>
</evidence>
<dbReference type="EMBL" id="JANPWB010000002">
    <property type="protein sequence ID" value="KAJ1208193.1"/>
    <property type="molecule type" value="Genomic_DNA"/>
</dbReference>
<proteinExistence type="predicted"/>